<evidence type="ECO:0000313" key="2">
    <source>
        <dbReference type="EMBL" id="WXA11995.1"/>
    </source>
</evidence>
<accession>A0AAU6P3B8</accession>
<proteinExistence type="predicted"/>
<reference evidence="2 3" key="1">
    <citation type="submission" date="2023-10" db="EMBL/GenBank/DDBJ databases">
        <title>Culture-based analysis of two novel bacteria associated with mangrove crab gills.</title>
        <authorList>
            <person name="Yang X."/>
            <person name="Garuglieri E."/>
            <person name="Van Goethem M.W."/>
            <person name="Fusi M."/>
            <person name="Marasco R."/>
            <person name="Daffonchio D.G."/>
        </authorList>
    </citation>
    <scope>NUCLEOTIDE SEQUENCE</scope>
    <source>
        <strain evidence="2">UG2-1</strain>
        <strain evidence="1">UG2-2</strain>
        <strain evidence="3">UG2_2</strain>
    </source>
</reference>
<dbReference type="KEGG" id="mcaa:R3L15_07560"/>
<keyword evidence="3" id="KW-1185">Reference proteome</keyword>
<evidence type="ECO:0000313" key="1">
    <source>
        <dbReference type="EMBL" id="WXA02843.1"/>
    </source>
</evidence>
<dbReference type="EMBL" id="CP136924">
    <property type="protein sequence ID" value="WXA02843.1"/>
    <property type="molecule type" value="Genomic_DNA"/>
</dbReference>
<evidence type="ECO:0000313" key="3">
    <source>
        <dbReference type="Proteomes" id="UP001368318"/>
    </source>
</evidence>
<dbReference type="SUPFAM" id="SSF109854">
    <property type="entry name" value="DinB/YfiT-like putative metalloenzymes"/>
    <property type="match status" value="1"/>
</dbReference>
<dbReference type="Gene3D" id="1.20.120.450">
    <property type="entry name" value="dinb family like domain"/>
    <property type="match status" value="1"/>
</dbReference>
<organism evidence="2">
    <name type="scientific">Mangrovimonas cancribranchiae</name>
    <dbReference type="NCBI Taxonomy" id="3080055"/>
    <lineage>
        <taxon>Bacteria</taxon>
        <taxon>Pseudomonadati</taxon>
        <taxon>Bacteroidota</taxon>
        <taxon>Flavobacteriia</taxon>
        <taxon>Flavobacteriales</taxon>
        <taxon>Flavobacteriaceae</taxon>
        <taxon>Mangrovimonas</taxon>
    </lineage>
</organism>
<dbReference type="AlphaFoldDB" id="A0AAU6P3B8"/>
<name>A0AAU6P3B8_9FLAO</name>
<dbReference type="InterPro" id="IPR034660">
    <property type="entry name" value="DinB/YfiT-like"/>
</dbReference>
<protein>
    <recommendedName>
        <fullName evidence="4">DinB family protein</fullName>
    </recommendedName>
</protein>
<dbReference type="RefSeq" id="WP_338730914.1">
    <property type="nucleotide sequence ID" value="NZ_CP136924.1"/>
</dbReference>
<dbReference type="Proteomes" id="UP001368318">
    <property type="component" value="Chromosome"/>
</dbReference>
<gene>
    <name evidence="2" type="ORF">R3L15_07560</name>
    <name evidence="1" type="ORF">R3L16_14025</name>
</gene>
<sequence length="164" mass="18883">MNDLVNSNLNTLKQLHSIINQLDNNKLSNKTAEPYRSSIGSHVRHILDFYYCILFPENTIIDFTNRRRDEKVENCCISAKAYLNEITETLSNFEYNNKTELIVKDDLGLGVVTMTYTYDAVLSQANSHTIHHFAIINYIMNALNLKLEDSKFGYNPTTVIEERA</sequence>
<dbReference type="EMBL" id="CP136925">
    <property type="protein sequence ID" value="WXA11995.1"/>
    <property type="molecule type" value="Genomic_DNA"/>
</dbReference>
<evidence type="ECO:0008006" key="4">
    <source>
        <dbReference type="Google" id="ProtNLM"/>
    </source>
</evidence>